<reference evidence="5 6" key="1">
    <citation type="submission" date="2021-05" db="EMBL/GenBank/DDBJ databases">
        <title>Croceibacterium sp. LX-88 genome sequence.</title>
        <authorList>
            <person name="Luo X."/>
        </authorList>
    </citation>
    <scope>NUCLEOTIDE SEQUENCE [LARGE SCALE GENOMIC DNA]</scope>
    <source>
        <strain evidence="5 6">LX-88</strain>
    </source>
</reference>
<dbReference type="InterPro" id="IPR019826">
    <property type="entry name" value="Carboxylesterase_B_AS"/>
</dbReference>
<name>A0ABS5W5G1_9SPHN</name>
<dbReference type="Pfam" id="PF00135">
    <property type="entry name" value="COesterase"/>
    <property type="match status" value="1"/>
</dbReference>
<comment type="similarity">
    <text evidence="1 3">Belongs to the type-B carboxylesterase/lipase family.</text>
</comment>
<dbReference type="InterPro" id="IPR029058">
    <property type="entry name" value="AB_hydrolase_fold"/>
</dbReference>
<dbReference type="EMBL" id="JAHFVK010000002">
    <property type="protein sequence ID" value="MBT2134939.1"/>
    <property type="molecule type" value="Genomic_DNA"/>
</dbReference>
<feature type="signal peptide" evidence="3">
    <location>
        <begin position="1"/>
        <end position="20"/>
    </location>
</feature>
<dbReference type="InterPro" id="IPR002018">
    <property type="entry name" value="CarbesteraseB"/>
</dbReference>
<keyword evidence="6" id="KW-1185">Reference proteome</keyword>
<feature type="domain" description="Carboxylesterase type B" evidence="4">
    <location>
        <begin position="26"/>
        <end position="334"/>
    </location>
</feature>
<dbReference type="SUPFAM" id="SSF53474">
    <property type="entry name" value="alpha/beta-Hydrolases"/>
    <property type="match status" value="1"/>
</dbReference>
<organism evidence="5 6">
    <name type="scientific">Croceibacterium selenioxidans</name>
    <dbReference type="NCBI Taxonomy" id="2838833"/>
    <lineage>
        <taxon>Bacteria</taxon>
        <taxon>Pseudomonadati</taxon>
        <taxon>Pseudomonadota</taxon>
        <taxon>Alphaproteobacteria</taxon>
        <taxon>Sphingomonadales</taxon>
        <taxon>Erythrobacteraceae</taxon>
        <taxon>Croceibacterium</taxon>
    </lineage>
</organism>
<evidence type="ECO:0000256" key="1">
    <source>
        <dbReference type="ARBA" id="ARBA00005964"/>
    </source>
</evidence>
<evidence type="ECO:0000256" key="3">
    <source>
        <dbReference type="RuleBase" id="RU361235"/>
    </source>
</evidence>
<sequence length="496" mass="52863">MRLRFAFGAALLTFAAPLTAAGEGPPQVAVPGGIVRGSEVEGDAVFRGIPYAAPPVGDLRWRPPAAVVAWDGARDATRPAPACLQKSEGWNKANWLHSSEDCLTLDVRTPSLKGKLPVMVWIHGGSNRSGSSSGPADSNMTDQGVVHVGLQYRLGLLGFMSHPALTAEQGGASGNYALMDQIAALQWVRDNIARFGGDPNNVTIYGESAGSQDVSLLLAAPAAQGLFHKAIMQSGTPGFGMTFRTLAEAEAVGMQLDKAADAGGDLTKLRALSPVALLDLQQEVADPAAEQGRSTWLRITVDGQVLPEAPDRLIARNAPKPVIIGVDKVEFGPTTDAIDLAGLAETWYPGHGAEALAVYRAEVPDPRRGNLALRLQSDGEMHCPADRLADLLASSGWPTWFYEFDVGEKGGLTRHAYEIGFIFGRRPVGGGAQMQDYWAALAITGDPNGKTAISLDRPLWERWDPRAARQISFGQDETAMIGGKPRADFCRFATTY</sequence>
<dbReference type="EC" id="3.1.1.-" evidence="3"/>
<dbReference type="RefSeq" id="WP_214536544.1">
    <property type="nucleotide sequence ID" value="NZ_JAHFVK010000002.1"/>
</dbReference>
<evidence type="ECO:0000313" key="6">
    <source>
        <dbReference type="Proteomes" id="UP000811255"/>
    </source>
</evidence>
<dbReference type="InterPro" id="IPR050309">
    <property type="entry name" value="Type-B_Carboxylest/Lipase"/>
</dbReference>
<dbReference type="Proteomes" id="UP000811255">
    <property type="component" value="Unassembled WGS sequence"/>
</dbReference>
<dbReference type="Gene3D" id="3.40.50.1820">
    <property type="entry name" value="alpha/beta hydrolase"/>
    <property type="match status" value="1"/>
</dbReference>
<dbReference type="PANTHER" id="PTHR11559">
    <property type="entry name" value="CARBOXYLESTERASE"/>
    <property type="match status" value="1"/>
</dbReference>
<keyword evidence="2 3" id="KW-0378">Hydrolase</keyword>
<keyword evidence="3" id="KW-0732">Signal</keyword>
<accession>A0ABS5W5G1</accession>
<gene>
    <name evidence="5" type="ORF">KK137_11400</name>
</gene>
<protein>
    <recommendedName>
        <fullName evidence="3">Carboxylic ester hydrolase</fullName>
        <ecNumber evidence="3">3.1.1.-</ecNumber>
    </recommendedName>
</protein>
<dbReference type="PROSITE" id="PS00122">
    <property type="entry name" value="CARBOXYLESTERASE_B_1"/>
    <property type="match status" value="1"/>
</dbReference>
<comment type="caution">
    <text evidence="5">The sequence shown here is derived from an EMBL/GenBank/DDBJ whole genome shotgun (WGS) entry which is preliminary data.</text>
</comment>
<proteinExistence type="inferred from homology"/>
<evidence type="ECO:0000313" key="5">
    <source>
        <dbReference type="EMBL" id="MBT2134939.1"/>
    </source>
</evidence>
<evidence type="ECO:0000259" key="4">
    <source>
        <dbReference type="Pfam" id="PF00135"/>
    </source>
</evidence>
<evidence type="ECO:0000256" key="2">
    <source>
        <dbReference type="ARBA" id="ARBA00022801"/>
    </source>
</evidence>
<feature type="chain" id="PRO_5044977007" description="Carboxylic ester hydrolase" evidence="3">
    <location>
        <begin position="21"/>
        <end position="496"/>
    </location>
</feature>